<dbReference type="Proteomes" id="UP001418796">
    <property type="component" value="Unassembled WGS sequence"/>
</dbReference>
<evidence type="ECO:0000256" key="9">
    <source>
        <dbReference type="ARBA" id="ARBA00022989"/>
    </source>
</evidence>
<reference evidence="17 18" key="1">
    <citation type="submission" date="2024-03" db="EMBL/GenBank/DDBJ databases">
        <title>Bacilli Hybrid Assemblies.</title>
        <authorList>
            <person name="Kovac J."/>
        </authorList>
    </citation>
    <scope>NUCLEOTIDE SEQUENCE [LARGE SCALE GENOMIC DNA]</scope>
    <source>
        <strain evidence="17 18">FSL R7-0666</strain>
    </source>
</reference>
<evidence type="ECO:0000313" key="18">
    <source>
        <dbReference type="Proteomes" id="UP001418796"/>
    </source>
</evidence>
<dbReference type="PROSITE" id="PS00379">
    <property type="entry name" value="CDP_ALCOHOL_P_TRANSF"/>
    <property type="match status" value="1"/>
</dbReference>
<dbReference type="EMBL" id="JBCITK010000001">
    <property type="protein sequence ID" value="MEN0643051.1"/>
    <property type="molecule type" value="Genomic_DNA"/>
</dbReference>
<dbReference type="InterPro" id="IPR048254">
    <property type="entry name" value="CDP_ALCOHOL_P_TRANSF_CS"/>
</dbReference>
<evidence type="ECO:0000256" key="4">
    <source>
        <dbReference type="ARBA" id="ARBA00013174"/>
    </source>
</evidence>
<sequence>MFLLQRLDSSLKKVKGQIANALTLINLGFGALAIIYVFHDQLRVGLLLIAIAAVFDRLDGAAARKFNATSELGKQLDSLSDIISFGVAPAMLMYQAALVEFGMPGAIFAIIYIMCGALRLARFNITESNQYFVGLPITAAGCILTFLTLFVNYIPNYVFMYVIIALSLLMVSPFRVRKF</sequence>
<feature type="transmembrane region" description="Helical" evidence="16">
    <location>
        <begin position="132"/>
        <end position="151"/>
    </location>
</feature>
<evidence type="ECO:0000256" key="8">
    <source>
        <dbReference type="ARBA" id="ARBA00022692"/>
    </source>
</evidence>
<evidence type="ECO:0000256" key="6">
    <source>
        <dbReference type="ARBA" id="ARBA00022516"/>
    </source>
</evidence>
<proteinExistence type="inferred from homology"/>
<dbReference type="InterPro" id="IPR004533">
    <property type="entry name" value="CDP-diaglyc--ser_O-PTrfase"/>
</dbReference>
<comment type="caution">
    <text evidence="17">The sequence shown here is derived from an EMBL/GenBank/DDBJ whole genome shotgun (WGS) entry which is preliminary data.</text>
</comment>
<evidence type="ECO:0000256" key="14">
    <source>
        <dbReference type="ARBA" id="ARBA00032361"/>
    </source>
</evidence>
<evidence type="ECO:0000256" key="16">
    <source>
        <dbReference type="SAM" id="Phobius"/>
    </source>
</evidence>
<dbReference type="Pfam" id="PF01066">
    <property type="entry name" value="CDP-OH_P_transf"/>
    <property type="match status" value="1"/>
</dbReference>
<dbReference type="EC" id="2.7.8.8" evidence="4"/>
<evidence type="ECO:0000256" key="11">
    <source>
        <dbReference type="ARBA" id="ARBA00023136"/>
    </source>
</evidence>
<dbReference type="InterPro" id="IPR000462">
    <property type="entry name" value="CDP-OH_P_trans"/>
</dbReference>
<organism evidence="17 18">
    <name type="scientific">Alkalicoccobacillus gibsonii</name>
    <dbReference type="NCBI Taxonomy" id="79881"/>
    <lineage>
        <taxon>Bacteria</taxon>
        <taxon>Bacillati</taxon>
        <taxon>Bacillota</taxon>
        <taxon>Bacilli</taxon>
        <taxon>Bacillales</taxon>
        <taxon>Bacillaceae</taxon>
        <taxon>Alkalicoccobacillus</taxon>
    </lineage>
</organism>
<evidence type="ECO:0000313" key="17">
    <source>
        <dbReference type="EMBL" id="MEN0643051.1"/>
    </source>
</evidence>
<keyword evidence="9 16" id="KW-1133">Transmembrane helix</keyword>
<dbReference type="RefSeq" id="WP_203086400.1">
    <property type="nucleotide sequence ID" value="NZ_JAEUZA010000001.1"/>
</dbReference>
<dbReference type="PANTHER" id="PTHR14269">
    <property type="entry name" value="CDP-DIACYLGLYCEROL--GLYCEROL-3-PHOSPHATE 3-PHOSPHATIDYLTRANSFERASE-RELATED"/>
    <property type="match status" value="1"/>
</dbReference>
<feature type="transmembrane region" description="Helical" evidence="16">
    <location>
        <begin position="101"/>
        <end position="120"/>
    </location>
</feature>
<evidence type="ECO:0000256" key="15">
    <source>
        <dbReference type="RuleBase" id="RU003750"/>
    </source>
</evidence>
<keyword evidence="11 16" id="KW-0472">Membrane</keyword>
<evidence type="ECO:0000256" key="1">
    <source>
        <dbReference type="ARBA" id="ARBA00000287"/>
    </source>
</evidence>
<dbReference type="GO" id="GO:0003882">
    <property type="term" value="F:CDP-diacylglycerol-serine O-phosphatidyltransferase activity"/>
    <property type="evidence" value="ECO:0007669"/>
    <property type="project" value="UniProtKB-EC"/>
</dbReference>
<keyword evidence="13" id="KW-1208">Phospholipid metabolism</keyword>
<evidence type="ECO:0000256" key="5">
    <source>
        <dbReference type="ARBA" id="ARBA00017171"/>
    </source>
</evidence>
<evidence type="ECO:0000256" key="10">
    <source>
        <dbReference type="ARBA" id="ARBA00023098"/>
    </source>
</evidence>
<name>A0ABU9VGL9_9BACI</name>
<evidence type="ECO:0000256" key="7">
    <source>
        <dbReference type="ARBA" id="ARBA00022679"/>
    </source>
</evidence>
<keyword evidence="12" id="KW-0594">Phospholipid biosynthesis</keyword>
<dbReference type="InterPro" id="IPR050324">
    <property type="entry name" value="CDP-alcohol_PTase-I"/>
</dbReference>
<protein>
    <recommendedName>
        <fullName evidence="5">CDP-diacylglycerol--serine O-phosphatidyltransferase</fullName>
        <ecNumber evidence="4">2.7.8.8</ecNumber>
    </recommendedName>
    <alternativeName>
        <fullName evidence="14">Phosphatidylserine synthase</fullName>
    </alternativeName>
</protein>
<evidence type="ECO:0000256" key="3">
    <source>
        <dbReference type="ARBA" id="ARBA00010441"/>
    </source>
</evidence>
<feature type="transmembrane region" description="Helical" evidence="16">
    <location>
        <begin position="157"/>
        <end position="176"/>
    </location>
</feature>
<feature type="transmembrane region" description="Helical" evidence="16">
    <location>
        <begin position="21"/>
        <end position="38"/>
    </location>
</feature>
<comment type="catalytic activity">
    <reaction evidence="1">
        <text>a CDP-1,2-diacyl-sn-glycerol + L-serine = a 1,2-diacyl-sn-glycero-3-phospho-L-serine + CMP + H(+)</text>
        <dbReference type="Rhea" id="RHEA:16913"/>
        <dbReference type="ChEBI" id="CHEBI:15378"/>
        <dbReference type="ChEBI" id="CHEBI:33384"/>
        <dbReference type="ChEBI" id="CHEBI:57262"/>
        <dbReference type="ChEBI" id="CHEBI:58332"/>
        <dbReference type="ChEBI" id="CHEBI:60377"/>
        <dbReference type="EC" id="2.7.8.8"/>
    </reaction>
</comment>
<gene>
    <name evidence="17" type="primary">pssA</name>
    <name evidence="17" type="ORF">MKY91_07820</name>
</gene>
<evidence type="ECO:0000256" key="13">
    <source>
        <dbReference type="ARBA" id="ARBA00023264"/>
    </source>
</evidence>
<keyword evidence="10" id="KW-0443">Lipid metabolism</keyword>
<keyword evidence="6" id="KW-0444">Lipid biosynthesis</keyword>
<comment type="subcellular location">
    <subcellularLocation>
        <location evidence="2">Endomembrane system</location>
        <topology evidence="2">Multi-pass membrane protein</topology>
    </subcellularLocation>
</comment>
<accession>A0ABU9VGL9</accession>
<dbReference type="PANTHER" id="PTHR14269:SF61">
    <property type="entry name" value="CDP-DIACYLGLYCEROL--SERINE O-PHOSPHATIDYLTRANSFERASE"/>
    <property type="match status" value="1"/>
</dbReference>
<keyword evidence="8 16" id="KW-0812">Transmembrane</keyword>
<keyword evidence="18" id="KW-1185">Reference proteome</keyword>
<evidence type="ECO:0000256" key="2">
    <source>
        <dbReference type="ARBA" id="ARBA00004127"/>
    </source>
</evidence>
<dbReference type="InterPro" id="IPR043130">
    <property type="entry name" value="CDP-OH_PTrfase_TM_dom"/>
</dbReference>
<evidence type="ECO:0000256" key="12">
    <source>
        <dbReference type="ARBA" id="ARBA00023209"/>
    </source>
</evidence>
<dbReference type="NCBIfam" id="TIGR00473">
    <property type="entry name" value="pssA"/>
    <property type="match status" value="1"/>
</dbReference>
<dbReference type="Gene3D" id="1.20.120.1760">
    <property type="match status" value="1"/>
</dbReference>
<comment type="similarity">
    <text evidence="3 15">Belongs to the CDP-alcohol phosphatidyltransferase class-I family.</text>
</comment>
<keyword evidence="7 15" id="KW-0808">Transferase</keyword>